<dbReference type="InterPro" id="IPR051803">
    <property type="entry name" value="TA_system_RelE-like_toxin"/>
</dbReference>
<dbReference type="Proteomes" id="UP001257909">
    <property type="component" value="Unassembled WGS sequence"/>
</dbReference>
<keyword evidence="4" id="KW-1185">Reference proteome</keyword>
<dbReference type="InterPro" id="IPR035093">
    <property type="entry name" value="RelE/ParE_toxin_dom_sf"/>
</dbReference>
<protein>
    <submittedName>
        <fullName evidence="3">Toxin ParE1/3/4</fullName>
    </submittedName>
</protein>
<gene>
    <name evidence="3" type="ORF">J2W69_001780</name>
</gene>
<comment type="similarity">
    <text evidence="1">Belongs to the RelE toxin family.</text>
</comment>
<dbReference type="Gene3D" id="3.30.2310.20">
    <property type="entry name" value="RelE-like"/>
    <property type="match status" value="1"/>
</dbReference>
<reference evidence="3 4" key="1">
    <citation type="submission" date="2023-07" db="EMBL/GenBank/DDBJ databases">
        <title>Sorghum-associated microbial communities from plants grown in Nebraska, USA.</title>
        <authorList>
            <person name="Schachtman D."/>
        </authorList>
    </citation>
    <scope>NUCLEOTIDE SEQUENCE [LARGE SCALE GENOMIC DNA]</scope>
    <source>
        <strain evidence="3 4">4138</strain>
    </source>
</reference>
<evidence type="ECO:0000313" key="4">
    <source>
        <dbReference type="Proteomes" id="UP001257909"/>
    </source>
</evidence>
<dbReference type="InterPro" id="IPR007712">
    <property type="entry name" value="RelE/ParE_toxin"/>
</dbReference>
<dbReference type="RefSeq" id="WP_310276888.1">
    <property type="nucleotide sequence ID" value="NZ_JAVDWR010000004.1"/>
</dbReference>
<keyword evidence="2" id="KW-1277">Toxin-antitoxin system</keyword>
<dbReference type="Pfam" id="PF05016">
    <property type="entry name" value="ParE_toxin"/>
    <property type="match status" value="1"/>
</dbReference>
<accession>A0ABU1VYS1</accession>
<organism evidence="3 4">
    <name type="scientific">Rheinheimera soli</name>
    <dbReference type="NCBI Taxonomy" id="443616"/>
    <lineage>
        <taxon>Bacteria</taxon>
        <taxon>Pseudomonadati</taxon>
        <taxon>Pseudomonadota</taxon>
        <taxon>Gammaproteobacteria</taxon>
        <taxon>Chromatiales</taxon>
        <taxon>Chromatiaceae</taxon>
        <taxon>Rheinheimera</taxon>
    </lineage>
</organism>
<dbReference type="PANTHER" id="PTHR33755">
    <property type="entry name" value="TOXIN PARE1-RELATED"/>
    <property type="match status" value="1"/>
</dbReference>
<name>A0ABU1VYS1_9GAMM</name>
<proteinExistence type="inferred from homology"/>
<comment type="caution">
    <text evidence="3">The sequence shown here is derived from an EMBL/GenBank/DDBJ whole genome shotgun (WGS) entry which is preliminary data.</text>
</comment>
<evidence type="ECO:0000313" key="3">
    <source>
        <dbReference type="EMBL" id="MDR7120842.1"/>
    </source>
</evidence>
<dbReference type="EMBL" id="JAVDWR010000004">
    <property type="protein sequence ID" value="MDR7120842.1"/>
    <property type="molecule type" value="Genomic_DNA"/>
</dbReference>
<evidence type="ECO:0000256" key="1">
    <source>
        <dbReference type="ARBA" id="ARBA00006226"/>
    </source>
</evidence>
<evidence type="ECO:0000256" key="2">
    <source>
        <dbReference type="ARBA" id="ARBA00022649"/>
    </source>
</evidence>
<sequence length="90" mass="10433">MCQLSTIFIAVENPAAAKHLVQSVFAKVECLEMLPDSGRIPAELEHLNYREVLANPYLIFYKHLGEKVFVLYVMCEERDLRKFMLNSKND</sequence>
<dbReference type="PANTHER" id="PTHR33755:SF5">
    <property type="entry name" value="TYPE II TOXIN-ANTITOXIN SYSTEM RELE_PARE FAMILY TOXIN"/>
    <property type="match status" value="1"/>
</dbReference>